<dbReference type="CDD" id="cd01167">
    <property type="entry name" value="bac_FRK"/>
    <property type="match status" value="1"/>
</dbReference>
<dbReference type="PANTHER" id="PTHR43085:SF57">
    <property type="entry name" value="CARBOHYDRATE KINASE PFKB DOMAIN-CONTAINING PROTEIN"/>
    <property type="match status" value="1"/>
</dbReference>
<evidence type="ECO:0000259" key="4">
    <source>
        <dbReference type="Pfam" id="PF00294"/>
    </source>
</evidence>
<evidence type="ECO:0000256" key="2">
    <source>
        <dbReference type="ARBA" id="ARBA00022679"/>
    </source>
</evidence>
<dbReference type="PANTHER" id="PTHR43085">
    <property type="entry name" value="HEXOKINASE FAMILY MEMBER"/>
    <property type="match status" value="1"/>
</dbReference>
<comment type="caution">
    <text evidence="5">The sequence shown here is derived from an EMBL/GenBank/DDBJ whole genome shotgun (WGS) entry which is preliminary data.</text>
</comment>
<dbReference type="Pfam" id="PF00294">
    <property type="entry name" value="PfkB"/>
    <property type="match status" value="1"/>
</dbReference>
<feature type="domain" description="Carbohydrate kinase PfkB" evidence="4">
    <location>
        <begin position="25"/>
        <end position="286"/>
    </location>
</feature>
<name>A0A2T8HMP7_9SPHI</name>
<keyword evidence="2" id="KW-0808">Transferase</keyword>
<dbReference type="OrthoDB" id="9813569at2"/>
<dbReference type="InterPro" id="IPR011611">
    <property type="entry name" value="PfkB_dom"/>
</dbReference>
<evidence type="ECO:0000313" key="5">
    <source>
        <dbReference type="EMBL" id="PVH26728.1"/>
    </source>
</evidence>
<dbReference type="Gene3D" id="3.40.1190.20">
    <property type="match status" value="1"/>
</dbReference>
<keyword evidence="6" id="KW-1185">Reference proteome</keyword>
<proteinExistence type="inferred from homology"/>
<dbReference type="InterPro" id="IPR050306">
    <property type="entry name" value="PfkB_Carbo_kinase"/>
</dbReference>
<keyword evidence="3 5" id="KW-0418">Kinase</keyword>
<evidence type="ECO:0000256" key="1">
    <source>
        <dbReference type="ARBA" id="ARBA00010688"/>
    </source>
</evidence>
<dbReference type="GO" id="GO:0016301">
    <property type="term" value="F:kinase activity"/>
    <property type="evidence" value="ECO:0007669"/>
    <property type="project" value="UniProtKB-KW"/>
</dbReference>
<protein>
    <submittedName>
        <fullName evidence="5">Carbohydrate kinase</fullName>
    </submittedName>
</protein>
<evidence type="ECO:0000256" key="3">
    <source>
        <dbReference type="ARBA" id="ARBA00022777"/>
    </source>
</evidence>
<dbReference type="AlphaFoldDB" id="A0A2T8HMP7"/>
<reference evidence="5 6" key="1">
    <citation type="submission" date="2018-04" db="EMBL/GenBank/DDBJ databases">
        <title>Sphingobacterium cortibacter sp. nov.</title>
        <authorList>
            <person name="Li Y."/>
        </authorList>
    </citation>
    <scope>NUCLEOTIDE SEQUENCE [LARGE SCALE GENOMIC DNA]</scope>
    <source>
        <strain evidence="5 6">2c-3</strain>
    </source>
</reference>
<dbReference type="EMBL" id="QDKG01000001">
    <property type="protein sequence ID" value="PVH26728.1"/>
    <property type="molecule type" value="Genomic_DNA"/>
</dbReference>
<gene>
    <name evidence="5" type="ORF">DC487_03735</name>
</gene>
<dbReference type="SUPFAM" id="SSF53613">
    <property type="entry name" value="Ribokinase-like"/>
    <property type="match status" value="1"/>
</dbReference>
<accession>A0A2T8HMP7</accession>
<dbReference type="InterPro" id="IPR002173">
    <property type="entry name" value="Carboh/pur_kinase_PfkB_CS"/>
</dbReference>
<dbReference type="PROSITE" id="PS00584">
    <property type="entry name" value="PFKB_KINASES_2"/>
    <property type="match status" value="1"/>
</dbReference>
<organism evidence="5 6">
    <name type="scientific">Sphingobacterium corticibacter</name>
    <dbReference type="NCBI Taxonomy" id="2171749"/>
    <lineage>
        <taxon>Bacteria</taxon>
        <taxon>Pseudomonadati</taxon>
        <taxon>Bacteroidota</taxon>
        <taxon>Sphingobacteriia</taxon>
        <taxon>Sphingobacteriales</taxon>
        <taxon>Sphingobacteriaceae</taxon>
        <taxon>Sphingobacterium</taxon>
    </lineage>
</organism>
<comment type="similarity">
    <text evidence="1">Belongs to the carbohydrate kinase PfkB family.</text>
</comment>
<dbReference type="InterPro" id="IPR029056">
    <property type="entry name" value="Ribokinase-like"/>
</dbReference>
<sequence>MHQEHNLKATCFGEILWDLFPGKDKTAGGAPFNVGYHLHQMGIEVHMISAVGQDALGDELLKKLDRWNISSKGIQRNSDYPTSTVVATIDEDNEAHYEIKEGVAWDHIQLMDTDMQQIKEAKALVFGSLAARNSVSRETLFSLVESSSYRIFDVNLRPPYIDQELLLQLLQKSDLAKFNAAELQLVLSYLGKQYKDVKDGIFFLQDHFEIPEIILSRGASGATYFHGKNVYALPAAKVVVEDTVGSGDSFLAGFVSGRLSGMNPEEALEQAICLSGFVTSKSGACPDYTQQDIVAMQEVYRQQS</sequence>
<evidence type="ECO:0000313" key="6">
    <source>
        <dbReference type="Proteomes" id="UP000245627"/>
    </source>
</evidence>
<dbReference type="Proteomes" id="UP000245627">
    <property type="component" value="Unassembled WGS sequence"/>
</dbReference>
<dbReference type="RefSeq" id="WP_116774587.1">
    <property type="nucleotide sequence ID" value="NZ_QDKG01000001.1"/>
</dbReference>